<evidence type="ECO:0000313" key="9">
    <source>
        <dbReference type="Proteomes" id="UP000001962"/>
    </source>
</evidence>
<feature type="domain" description="Copper resistance protein D" evidence="7">
    <location>
        <begin position="192"/>
        <end position="292"/>
    </location>
</feature>
<dbReference type="Proteomes" id="UP000001962">
    <property type="component" value="Chromosome"/>
</dbReference>
<dbReference type="AlphaFoldDB" id="Q0ABD5"/>
<evidence type="ECO:0000256" key="5">
    <source>
        <dbReference type="ARBA" id="ARBA00023136"/>
    </source>
</evidence>
<evidence type="ECO:0000256" key="2">
    <source>
        <dbReference type="ARBA" id="ARBA00022475"/>
    </source>
</evidence>
<evidence type="ECO:0000313" key="8">
    <source>
        <dbReference type="EMBL" id="ABI55852.1"/>
    </source>
</evidence>
<protein>
    <recommendedName>
        <fullName evidence="6">Copper resistance protein D</fullName>
    </recommendedName>
</protein>
<dbReference type="HOGENOM" id="CLU_080181_0_0_6"/>
<dbReference type="KEGG" id="aeh:Mlg_0498"/>
<dbReference type="Pfam" id="PF05425">
    <property type="entry name" value="CopD"/>
    <property type="match status" value="1"/>
</dbReference>
<dbReference type="PANTHER" id="PTHR34820">
    <property type="entry name" value="INNER MEMBRANE PROTEIN YEBZ"/>
    <property type="match status" value="1"/>
</dbReference>
<dbReference type="PANTHER" id="PTHR34820:SF4">
    <property type="entry name" value="INNER MEMBRANE PROTEIN YEBZ"/>
    <property type="match status" value="1"/>
</dbReference>
<keyword evidence="6" id="KW-0186">Copper</keyword>
<evidence type="ECO:0000256" key="6">
    <source>
        <dbReference type="RuleBase" id="RU369037"/>
    </source>
</evidence>
<keyword evidence="6" id="KW-0997">Cell inner membrane</keyword>
<feature type="transmembrane region" description="Helical" evidence="6">
    <location>
        <begin position="156"/>
        <end position="176"/>
    </location>
</feature>
<name>Q0ABD5_ALKEH</name>
<reference evidence="9" key="1">
    <citation type="submission" date="2006-08" db="EMBL/GenBank/DDBJ databases">
        <title>Complete sequence of Alkalilimnicola ehrilichei MLHE-1.</title>
        <authorList>
            <person name="Copeland A."/>
            <person name="Lucas S."/>
            <person name="Lapidus A."/>
            <person name="Barry K."/>
            <person name="Detter J.C."/>
            <person name="Glavina del Rio T."/>
            <person name="Hammon N."/>
            <person name="Israni S."/>
            <person name="Dalin E."/>
            <person name="Tice H."/>
            <person name="Pitluck S."/>
            <person name="Sims D."/>
            <person name="Brettin T."/>
            <person name="Bruce D."/>
            <person name="Han C."/>
            <person name="Tapia R."/>
            <person name="Gilna P."/>
            <person name="Schmutz J."/>
            <person name="Larimer F."/>
            <person name="Land M."/>
            <person name="Hauser L."/>
            <person name="Kyrpides N."/>
            <person name="Mikhailova N."/>
            <person name="Oremland R.S."/>
            <person name="Hoeft S.E."/>
            <person name="Switzer-Blum J."/>
            <person name="Kulp T."/>
            <person name="King G."/>
            <person name="Tabita R."/>
            <person name="Witte B."/>
            <person name="Santini J.M."/>
            <person name="Basu P."/>
            <person name="Hollibaugh J.T."/>
            <person name="Xie G."/>
            <person name="Stolz J.F."/>
            <person name="Richardson P."/>
        </authorList>
    </citation>
    <scope>NUCLEOTIDE SEQUENCE [LARGE SCALE GENOMIC DNA]</scope>
    <source>
        <strain evidence="9">ATCC BAA-1101 / DSM 17681 / MLHE-1</strain>
    </source>
</reference>
<evidence type="ECO:0000256" key="1">
    <source>
        <dbReference type="ARBA" id="ARBA00004651"/>
    </source>
</evidence>
<dbReference type="OrthoDB" id="5782483at2"/>
<organism evidence="8 9">
    <name type="scientific">Alkalilimnicola ehrlichii (strain ATCC BAA-1101 / DSM 17681 / MLHE-1)</name>
    <dbReference type="NCBI Taxonomy" id="187272"/>
    <lineage>
        <taxon>Bacteria</taxon>
        <taxon>Pseudomonadati</taxon>
        <taxon>Pseudomonadota</taxon>
        <taxon>Gammaproteobacteria</taxon>
        <taxon>Chromatiales</taxon>
        <taxon>Ectothiorhodospiraceae</taxon>
        <taxon>Alkalilimnicola</taxon>
    </lineage>
</organism>
<evidence type="ECO:0000256" key="3">
    <source>
        <dbReference type="ARBA" id="ARBA00022692"/>
    </source>
</evidence>
<keyword evidence="4 6" id="KW-1133">Transmembrane helix</keyword>
<dbReference type="InterPro" id="IPR032694">
    <property type="entry name" value="CopC/D"/>
</dbReference>
<dbReference type="InterPro" id="IPR008457">
    <property type="entry name" value="Cu-R_CopD_dom"/>
</dbReference>
<proteinExistence type="inferred from homology"/>
<feature type="transmembrane region" description="Helical" evidence="6">
    <location>
        <begin position="52"/>
        <end position="71"/>
    </location>
</feature>
<feature type="transmembrane region" description="Helical" evidence="6">
    <location>
        <begin position="12"/>
        <end position="40"/>
    </location>
</feature>
<dbReference type="EMBL" id="CP000453">
    <property type="protein sequence ID" value="ABI55852.1"/>
    <property type="molecule type" value="Genomic_DNA"/>
</dbReference>
<comment type="similarity">
    <text evidence="6">Belongs to the CopD family.</text>
</comment>
<comment type="subcellular location">
    <subcellularLocation>
        <location evidence="6">Cell inner membrane</location>
        <topology evidence="6">Multi-pass membrane protein</topology>
    </subcellularLocation>
    <subcellularLocation>
        <location evidence="1">Cell membrane</location>
        <topology evidence="1">Multi-pass membrane protein</topology>
    </subcellularLocation>
</comment>
<evidence type="ECO:0000259" key="7">
    <source>
        <dbReference type="Pfam" id="PF05425"/>
    </source>
</evidence>
<gene>
    <name evidence="8" type="ordered locus">Mlg_0498</name>
</gene>
<keyword evidence="5 6" id="KW-0472">Membrane</keyword>
<feature type="transmembrane region" description="Helical" evidence="6">
    <location>
        <begin position="126"/>
        <end position="144"/>
    </location>
</feature>
<dbReference type="RefSeq" id="WP_011628247.1">
    <property type="nucleotide sequence ID" value="NC_008340.1"/>
</dbReference>
<feature type="transmembrane region" description="Helical" evidence="6">
    <location>
        <begin position="277"/>
        <end position="297"/>
    </location>
</feature>
<dbReference type="GO" id="GO:0006825">
    <property type="term" value="P:copper ion transport"/>
    <property type="evidence" value="ECO:0007669"/>
    <property type="project" value="InterPro"/>
</dbReference>
<dbReference type="eggNOG" id="COG1276">
    <property type="taxonomic scope" value="Bacteria"/>
</dbReference>
<dbReference type="GO" id="GO:0046688">
    <property type="term" value="P:response to copper ion"/>
    <property type="evidence" value="ECO:0007669"/>
    <property type="project" value="UniProtKB-UniRule"/>
</dbReference>
<dbReference type="GO" id="GO:0005886">
    <property type="term" value="C:plasma membrane"/>
    <property type="evidence" value="ECO:0007669"/>
    <property type="project" value="UniProtKB-SubCell"/>
</dbReference>
<evidence type="ECO:0000256" key="4">
    <source>
        <dbReference type="ARBA" id="ARBA00022989"/>
    </source>
</evidence>
<sequence length="300" mass="31556">MAWVSALADQDAWSVLLILVDAGIYLGALLAVGSVLFRFVFRGGPDRAHQSARRMGALAAAAALVLLLLKWPLQAGFLGGGTLSAATDPMLLMMLLDGAFGIQLLLMAGGLVVLQFGLLRVPLPMPLRVVAATAGCALVLSAFVQVGHTVREPRTLLMGLLMLHLLCVAFWLAALPPLHQVSYGQDRWEAAAILRRFGQLATFAVGVLVVAGVALAWQLLGGLQPLLTTAYGQVLLGKVSAVGLLLLFAAMNKLWLVPAFENAAPAAPLRLRRSIRIEAVIAILIVLITALLTSVGTPGA</sequence>
<feature type="transmembrane region" description="Helical" evidence="6">
    <location>
        <begin position="91"/>
        <end position="114"/>
    </location>
</feature>
<feature type="transmembrane region" description="Helical" evidence="6">
    <location>
        <begin position="197"/>
        <end position="219"/>
    </location>
</feature>
<keyword evidence="9" id="KW-1185">Reference proteome</keyword>
<comment type="function">
    <text evidence="6">Involved in copper resistance.</text>
</comment>
<keyword evidence="2 6" id="KW-1003">Cell membrane</keyword>
<feature type="transmembrane region" description="Helical" evidence="6">
    <location>
        <begin position="239"/>
        <end position="256"/>
    </location>
</feature>
<accession>Q0ABD5</accession>
<keyword evidence="3 6" id="KW-0812">Transmembrane</keyword>